<comment type="subcellular location">
    <subcellularLocation>
        <location evidence="6">Cytoplasm</location>
    </subcellularLocation>
    <subcellularLocation>
        <location evidence="6">Cell inner membrane</location>
        <topology evidence="6">Peripheral membrane protein</topology>
    </subcellularLocation>
</comment>
<evidence type="ECO:0000313" key="11">
    <source>
        <dbReference type="EMBL" id="AFI06092.1"/>
    </source>
</evidence>
<dbReference type="PATRIC" id="fig|1163745.3.peg.1152"/>
<feature type="binding site" evidence="6">
    <location>
        <begin position="64"/>
        <end position="68"/>
    </location>
    <ligand>
        <name>GTP</name>
        <dbReference type="ChEBI" id="CHEBI:37565"/>
    </ligand>
</feature>
<keyword evidence="6" id="KW-0997">Cell inner membrane</keyword>
<keyword evidence="12" id="KW-1185">Reference proteome</keyword>
<feature type="domain" description="KH type-2" evidence="9">
    <location>
        <begin position="204"/>
        <end position="280"/>
    </location>
</feature>
<dbReference type="CDD" id="cd04163">
    <property type="entry name" value="Era"/>
    <property type="match status" value="1"/>
</dbReference>
<dbReference type="InterPro" id="IPR015946">
    <property type="entry name" value="KH_dom-like_a/b"/>
</dbReference>
<dbReference type="HOGENOM" id="CLU_038009_1_0_7"/>
<evidence type="ECO:0000256" key="7">
    <source>
        <dbReference type="PROSITE-ProRule" id="PRU01050"/>
    </source>
</evidence>
<dbReference type="PROSITE" id="PS51713">
    <property type="entry name" value="G_ERA"/>
    <property type="match status" value="1"/>
</dbReference>
<dbReference type="Gene3D" id="3.40.50.300">
    <property type="entry name" value="P-loop containing nucleotide triphosphate hydrolases"/>
    <property type="match status" value="1"/>
</dbReference>
<dbReference type="NCBIfam" id="TIGR00436">
    <property type="entry name" value="era"/>
    <property type="match status" value="1"/>
</dbReference>
<dbReference type="GO" id="GO:0005829">
    <property type="term" value="C:cytosol"/>
    <property type="evidence" value="ECO:0007669"/>
    <property type="project" value="TreeGrafter"/>
</dbReference>
<evidence type="ECO:0000256" key="4">
    <source>
        <dbReference type="ARBA" id="ARBA00022884"/>
    </source>
</evidence>
<proteinExistence type="inferred from homology"/>
<dbReference type="PROSITE" id="PS50823">
    <property type="entry name" value="KH_TYPE_2"/>
    <property type="match status" value="1"/>
</dbReference>
<keyword evidence="6" id="KW-0690">Ribosome biogenesis</keyword>
<organism evidence="11 12">
    <name type="scientific">Helicobacter cetorum (strain ATCC BAA-540 / CCUG 52418 / MIT 99-5656)</name>
    <dbReference type="NCBI Taxonomy" id="1163745"/>
    <lineage>
        <taxon>Bacteria</taxon>
        <taxon>Pseudomonadati</taxon>
        <taxon>Campylobacterota</taxon>
        <taxon>Epsilonproteobacteria</taxon>
        <taxon>Campylobacterales</taxon>
        <taxon>Helicobacteraceae</taxon>
        <taxon>Helicobacter</taxon>
    </lineage>
</organism>
<feature type="region of interest" description="G4" evidence="7">
    <location>
        <begin position="122"/>
        <end position="125"/>
    </location>
</feature>
<comment type="similarity">
    <text evidence="1 6 7 8">Belongs to the TRAFAC class TrmE-Era-EngA-EngB-Septin-like GTPase superfamily. Era GTPase family.</text>
</comment>
<dbReference type="InterPro" id="IPR009019">
    <property type="entry name" value="KH_sf_prok-type"/>
</dbReference>
<dbReference type="Gene3D" id="3.30.300.20">
    <property type="match status" value="1"/>
</dbReference>
<dbReference type="SUPFAM" id="SSF54814">
    <property type="entry name" value="Prokaryotic type KH domain (KH-domain type II)"/>
    <property type="match status" value="1"/>
</dbReference>
<dbReference type="InterPro" id="IPR004044">
    <property type="entry name" value="KH_dom_type_2"/>
</dbReference>
<dbReference type="GO" id="GO:0000028">
    <property type="term" value="P:ribosomal small subunit assembly"/>
    <property type="evidence" value="ECO:0007669"/>
    <property type="project" value="TreeGrafter"/>
</dbReference>
<name>I0ET23_HELCM</name>
<feature type="domain" description="Era-type G" evidence="10">
    <location>
        <begin position="4"/>
        <end position="173"/>
    </location>
</feature>
<evidence type="ECO:0000256" key="6">
    <source>
        <dbReference type="HAMAP-Rule" id="MF_00367"/>
    </source>
</evidence>
<evidence type="ECO:0000256" key="2">
    <source>
        <dbReference type="ARBA" id="ARBA00020484"/>
    </source>
</evidence>
<feature type="region of interest" description="G2" evidence="7">
    <location>
        <begin position="38"/>
        <end position="42"/>
    </location>
</feature>
<feature type="binding site" evidence="6">
    <location>
        <begin position="122"/>
        <end position="125"/>
    </location>
    <ligand>
        <name>GTP</name>
        <dbReference type="ChEBI" id="CHEBI:37565"/>
    </ligand>
</feature>
<evidence type="ECO:0000256" key="5">
    <source>
        <dbReference type="ARBA" id="ARBA00023134"/>
    </source>
</evidence>
<dbReference type="PANTHER" id="PTHR42698:SF1">
    <property type="entry name" value="GTPASE ERA, MITOCHONDRIAL"/>
    <property type="match status" value="1"/>
</dbReference>
<comment type="subunit">
    <text evidence="6">Monomer.</text>
</comment>
<dbReference type="GO" id="GO:0005886">
    <property type="term" value="C:plasma membrane"/>
    <property type="evidence" value="ECO:0007669"/>
    <property type="project" value="UniProtKB-SubCell"/>
</dbReference>
<feature type="binding site" evidence="6">
    <location>
        <begin position="12"/>
        <end position="19"/>
    </location>
    <ligand>
        <name>GTP</name>
        <dbReference type="ChEBI" id="CHEBI:37565"/>
    </ligand>
</feature>
<dbReference type="InterPro" id="IPR005225">
    <property type="entry name" value="Small_GTP-bd"/>
</dbReference>
<dbReference type="KEGG" id="hcm:HCD_05450"/>
<reference evidence="11 12" key="1">
    <citation type="journal article" date="2013" name="PLoS ONE">
        <title>Sequence Divergence and Conservation in Genomes ofHelicobacter cetorum Strains from a Dolphin and a Whale.</title>
        <authorList>
            <person name="Kersulyte D."/>
            <person name="Rossi M."/>
            <person name="Berg D.E."/>
        </authorList>
    </citation>
    <scope>NUCLEOTIDE SEQUENCE [LARGE SCALE GENOMIC DNA]</scope>
    <source>
        <strain evidence="11 12">MIT 99-5656</strain>
    </source>
</reference>
<dbReference type="InterPro" id="IPR030388">
    <property type="entry name" value="G_ERA_dom"/>
</dbReference>
<dbReference type="InterPro" id="IPR027417">
    <property type="entry name" value="P-loop_NTPase"/>
</dbReference>
<dbReference type="RefSeq" id="WP_014659580.1">
    <property type="nucleotide sequence ID" value="NC_017735.1"/>
</dbReference>
<dbReference type="Pfam" id="PF01926">
    <property type="entry name" value="MMR_HSR1"/>
    <property type="match status" value="1"/>
</dbReference>
<keyword evidence="6" id="KW-0963">Cytoplasm</keyword>
<evidence type="ECO:0000256" key="8">
    <source>
        <dbReference type="RuleBase" id="RU003761"/>
    </source>
</evidence>
<evidence type="ECO:0000259" key="10">
    <source>
        <dbReference type="PROSITE" id="PS51713"/>
    </source>
</evidence>
<dbReference type="NCBIfam" id="TIGR00231">
    <property type="entry name" value="small_GTP"/>
    <property type="match status" value="1"/>
</dbReference>
<keyword evidence="6" id="KW-0472">Membrane</keyword>
<keyword evidence="4 6" id="KW-0694">RNA-binding</keyword>
<dbReference type="GO" id="GO:0070181">
    <property type="term" value="F:small ribosomal subunit rRNA binding"/>
    <property type="evidence" value="ECO:0007669"/>
    <property type="project" value="UniProtKB-UniRule"/>
</dbReference>
<dbReference type="EMBL" id="CP003481">
    <property type="protein sequence ID" value="AFI06092.1"/>
    <property type="molecule type" value="Genomic_DNA"/>
</dbReference>
<dbReference type="GO" id="GO:0005525">
    <property type="term" value="F:GTP binding"/>
    <property type="evidence" value="ECO:0007669"/>
    <property type="project" value="UniProtKB-UniRule"/>
</dbReference>
<keyword evidence="3 6" id="KW-0547">Nucleotide-binding</keyword>
<feature type="region of interest" description="G5" evidence="7">
    <location>
        <begin position="152"/>
        <end position="154"/>
    </location>
</feature>
<dbReference type="NCBIfam" id="NF000908">
    <property type="entry name" value="PRK00089.1"/>
    <property type="match status" value="1"/>
</dbReference>
<feature type="region of interest" description="G1" evidence="7">
    <location>
        <begin position="12"/>
        <end position="19"/>
    </location>
</feature>
<dbReference type="CDD" id="cd22534">
    <property type="entry name" value="KH-II_Era"/>
    <property type="match status" value="1"/>
</dbReference>
<protein>
    <recommendedName>
        <fullName evidence="2 6">GTPase Era</fullName>
    </recommendedName>
</protein>
<dbReference type="GO" id="GO:0003924">
    <property type="term" value="F:GTPase activity"/>
    <property type="evidence" value="ECO:0007669"/>
    <property type="project" value="UniProtKB-UniRule"/>
</dbReference>
<comment type="function">
    <text evidence="6">An essential GTPase that binds both GDP and GTP, with rapid nucleotide exchange. Plays a role in 16S rRNA processing and 30S ribosomal subunit biogenesis and possibly also in cell cycle regulation and energy metabolism.</text>
</comment>
<evidence type="ECO:0000313" key="12">
    <source>
        <dbReference type="Proteomes" id="UP000005013"/>
    </source>
</evidence>
<dbReference type="InterPro" id="IPR005662">
    <property type="entry name" value="GTPase_Era-like"/>
</dbReference>
<feature type="region of interest" description="G3" evidence="7">
    <location>
        <begin position="64"/>
        <end position="67"/>
    </location>
</feature>
<gene>
    <name evidence="6 11" type="primary">era</name>
    <name evidence="11" type="ordered locus">HCD_05450</name>
</gene>
<dbReference type="SUPFAM" id="SSF52540">
    <property type="entry name" value="P-loop containing nucleoside triphosphate hydrolases"/>
    <property type="match status" value="1"/>
</dbReference>
<keyword evidence="6" id="KW-0699">rRNA-binding</keyword>
<dbReference type="PANTHER" id="PTHR42698">
    <property type="entry name" value="GTPASE ERA"/>
    <property type="match status" value="1"/>
</dbReference>
<dbReference type="Proteomes" id="UP000005013">
    <property type="component" value="Chromosome"/>
</dbReference>
<keyword evidence="6" id="KW-1003">Cell membrane</keyword>
<dbReference type="STRING" id="1163745.HCD_05450"/>
<keyword evidence="5 6" id="KW-0342">GTP-binding</keyword>
<accession>I0ET23</accession>
<dbReference type="Pfam" id="PF07650">
    <property type="entry name" value="KH_2"/>
    <property type="match status" value="1"/>
</dbReference>
<dbReference type="InterPro" id="IPR006073">
    <property type="entry name" value="GTP-bd"/>
</dbReference>
<evidence type="ECO:0000259" key="9">
    <source>
        <dbReference type="PROSITE" id="PS50823"/>
    </source>
</evidence>
<dbReference type="eggNOG" id="COG1159">
    <property type="taxonomic scope" value="Bacteria"/>
</dbReference>
<dbReference type="HAMAP" id="MF_00367">
    <property type="entry name" value="GTPase_Era"/>
    <property type="match status" value="1"/>
</dbReference>
<sequence>MKTKAGFVALVGKPNAGKSTLLNTLLNVKLALVSHKANATRKLMKCIVPFEDKEGYQSQIIFLDTPGLHHQEKLLNQCMLSSALKAMSDCELCVFLASVHDNLKGYEEFLSLCKKPHILALSKIDTATHQQVLQKLQEYQVYSSQFLALVPLSAKKSQNLNMLLECISKHLSPGAWLYEKDLLSDEKMRDLYREALRESLFKFLSDEIPYESDVVIDKFIEEERIDKVYAHIIVEKESQKKIVIGKNGVNIKRIGSNARLKMQELGEKKVFLNLQVMAQKSWSKQEKSLQKLGYGYAFKKEP</sequence>
<evidence type="ECO:0000256" key="1">
    <source>
        <dbReference type="ARBA" id="ARBA00007921"/>
    </source>
</evidence>
<dbReference type="GO" id="GO:0043024">
    <property type="term" value="F:ribosomal small subunit binding"/>
    <property type="evidence" value="ECO:0007669"/>
    <property type="project" value="TreeGrafter"/>
</dbReference>
<dbReference type="AlphaFoldDB" id="I0ET23"/>
<evidence type="ECO:0000256" key="3">
    <source>
        <dbReference type="ARBA" id="ARBA00022741"/>
    </source>
</evidence>